<name>A0ABV8SHS8_9BACL</name>
<accession>A0ABV8SHS8</accession>
<organism evidence="1 2">
    <name type="scientific">Cohnella boryungensis</name>
    <dbReference type="NCBI Taxonomy" id="768479"/>
    <lineage>
        <taxon>Bacteria</taxon>
        <taxon>Bacillati</taxon>
        <taxon>Bacillota</taxon>
        <taxon>Bacilli</taxon>
        <taxon>Bacillales</taxon>
        <taxon>Paenibacillaceae</taxon>
        <taxon>Cohnella</taxon>
    </lineage>
</organism>
<reference evidence="2" key="1">
    <citation type="journal article" date="2019" name="Int. J. Syst. Evol. Microbiol.">
        <title>The Global Catalogue of Microorganisms (GCM) 10K type strain sequencing project: providing services to taxonomists for standard genome sequencing and annotation.</title>
        <authorList>
            <consortium name="The Broad Institute Genomics Platform"/>
            <consortium name="The Broad Institute Genome Sequencing Center for Infectious Disease"/>
            <person name="Wu L."/>
            <person name="Ma J."/>
        </authorList>
    </citation>
    <scope>NUCLEOTIDE SEQUENCE [LARGE SCALE GENOMIC DNA]</scope>
    <source>
        <strain evidence="2">CGMCC 4.1641</strain>
    </source>
</reference>
<evidence type="ECO:0000313" key="1">
    <source>
        <dbReference type="EMBL" id="MFC4307159.1"/>
    </source>
</evidence>
<protein>
    <submittedName>
        <fullName evidence="1">Uncharacterized protein</fullName>
    </submittedName>
</protein>
<gene>
    <name evidence="1" type="ORF">ACFO1S_27410</name>
</gene>
<comment type="caution">
    <text evidence="1">The sequence shown here is derived from an EMBL/GenBank/DDBJ whole genome shotgun (WGS) entry which is preliminary data.</text>
</comment>
<dbReference type="EMBL" id="JBHSED010000071">
    <property type="protein sequence ID" value="MFC4307159.1"/>
    <property type="molecule type" value="Genomic_DNA"/>
</dbReference>
<proteinExistence type="predicted"/>
<evidence type="ECO:0000313" key="2">
    <source>
        <dbReference type="Proteomes" id="UP001595755"/>
    </source>
</evidence>
<dbReference type="RefSeq" id="WP_204604585.1">
    <property type="nucleotide sequence ID" value="NZ_JBHSED010000071.1"/>
</dbReference>
<sequence length="81" mass="9471">MQWRHQEARQRLQVKILFHQFVYEMLGQIKQQKIELNKPDLVGQAIRYSFIPAAGSESRPLGAYRDAPPPMYVNEGDFPLK</sequence>
<keyword evidence="2" id="KW-1185">Reference proteome</keyword>
<dbReference type="Proteomes" id="UP001595755">
    <property type="component" value="Unassembled WGS sequence"/>
</dbReference>